<dbReference type="InterPro" id="IPR014811">
    <property type="entry name" value="ArgoL1"/>
</dbReference>
<dbReference type="PANTHER" id="PTHR22891">
    <property type="entry name" value="EUKARYOTIC TRANSLATION INITIATION FACTOR 2C"/>
    <property type="match status" value="1"/>
</dbReference>
<feature type="domain" description="PAZ" evidence="2">
    <location>
        <begin position="223"/>
        <end position="358"/>
    </location>
</feature>
<dbReference type="GO" id="GO:0003723">
    <property type="term" value="F:RNA binding"/>
    <property type="evidence" value="ECO:0007669"/>
    <property type="project" value="InterPro"/>
</dbReference>
<dbReference type="Gene3D" id="3.30.420.10">
    <property type="entry name" value="Ribonuclease H-like superfamily/Ribonuclease H"/>
    <property type="match status" value="1"/>
</dbReference>
<dbReference type="SUPFAM" id="SSF101690">
    <property type="entry name" value="PAZ domain"/>
    <property type="match status" value="1"/>
</dbReference>
<evidence type="ECO:0008006" key="5">
    <source>
        <dbReference type="Google" id="ProtNLM"/>
    </source>
</evidence>
<dbReference type="Pfam" id="PF16486">
    <property type="entry name" value="ArgoN"/>
    <property type="match status" value="1"/>
</dbReference>
<dbReference type="SUPFAM" id="SSF53098">
    <property type="entry name" value="Ribonuclease H-like"/>
    <property type="match status" value="1"/>
</dbReference>
<dbReference type="Pfam" id="PF02171">
    <property type="entry name" value="Piwi"/>
    <property type="match status" value="1"/>
</dbReference>
<evidence type="ECO:0000256" key="1">
    <source>
        <dbReference type="RuleBase" id="RU361178"/>
    </source>
</evidence>
<dbReference type="EMBL" id="HBGI01004418">
    <property type="protein sequence ID" value="CAD9241110.1"/>
    <property type="molecule type" value="Transcribed_RNA"/>
</dbReference>
<evidence type="ECO:0000313" key="4">
    <source>
        <dbReference type="EMBL" id="CAD9241110.1"/>
    </source>
</evidence>
<dbReference type="Gene3D" id="2.170.260.10">
    <property type="entry name" value="paz domain"/>
    <property type="match status" value="1"/>
</dbReference>
<dbReference type="Pfam" id="PF08699">
    <property type="entry name" value="ArgoL1"/>
    <property type="match status" value="1"/>
</dbReference>
<dbReference type="AlphaFoldDB" id="A0A7S1XHP8"/>
<gene>
    <name evidence="4" type="ORF">EAUS1353_LOCUS2850</name>
</gene>
<accession>A0A7S1XHP8</accession>
<dbReference type="InterPro" id="IPR012337">
    <property type="entry name" value="RNaseH-like_sf"/>
</dbReference>
<dbReference type="Pfam" id="PF16487">
    <property type="entry name" value="ArgoMid"/>
    <property type="match status" value="1"/>
</dbReference>
<dbReference type="PROSITE" id="PS50822">
    <property type="entry name" value="PIWI"/>
    <property type="match status" value="1"/>
</dbReference>
<dbReference type="InterPro" id="IPR003100">
    <property type="entry name" value="PAZ_dom"/>
</dbReference>
<dbReference type="InterPro" id="IPR032474">
    <property type="entry name" value="Argonaute_N"/>
</dbReference>
<organism evidence="4">
    <name type="scientific">Erythrolobus australicus</name>
    <dbReference type="NCBI Taxonomy" id="1077150"/>
    <lineage>
        <taxon>Eukaryota</taxon>
        <taxon>Rhodophyta</taxon>
        <taxon>Bangiophyceae</taxon>
        <taxon>Porphyridiales</taxon>
        <taxon>Porphyridiaceae</taxon>
        <taxon>Erythrolobus</taxon>
    </lineage>
</organism>
<comment type="similarity">
    <text evidence="1">Belongs to the argonaute family.</text>
</comment>
<sequence>MAERKPDAEMEETLLPMQRWSERATEGREVTVLANMFAMRLGERSVYHFDVSMEMAQGPNPIVRSNTARKVMDVVGSTWFGARKVVFAYDGRSNAYAVTDCGMRRGEEARTDVVEFAAGKGVKVMLRLVNELDCAALEEFIQGSYGELRMDILNVLNIALTAELSQRYTEVKRAFFRDDPQDTKPLGSGAVAWLGFTQAVKALQGGIMLSFVPTRTEMYKPVGLVELISDVLQRPLSSLDSEALFDRDVALLKKEFLSKPLNLKKRSGLRVSTTHRESKRPYEIIDITSDRAEDIHFLSDGNREETVSSYFERMYGPLRFPHLPCVNVGNRATKERNGRPGRPARDIFLPLEVCKILPGQRRDKHPTDAMAAARLKLETIHPEQRLALIRKLFTEAAYGSNECASAFKLELSSNPLEVKGRVLDAPAVRYNRKSADPQIKPADGVWNMQGHMMYQGGQKLERWGVLVLQGAVGEREVGNFVEGLIQVCNENGLETSRALPPLRFCNYNDLDENFNNLAAQVAGESGQCQLILIVKPDLAADPYRLIKQLGDSKLGFATQVVQAKHVMKNQMQYRSNVALKLNAKLGGKNSVLADREALGPLARDGRFMVIGLAVSHGKAGVRRGGTSMTAVSGSLDPQLGQFAHEMAKQTRDTASQNSSIMALTGMVAGLLTTFKDTWTVLPENLLFYREGLTEGMYTKRDPLADGRPSTNVFDVEMKMILQACEDVQPGYRPNIAYCAVTKLHKMRFFGKDRDSLDRSGNCKAGVIVDTKVVSPRFADFYLFSHAGLQGTSRPAKYTLLHDEIGFTPQEFYKACFWQCFTFARCPRSVSIVPAIYYAELLAQRAMLLANLGFDDISDGMTSVTSGEPNAEAASSRPQDVALEKLVHSNHRRRLFCM</sequence>
<evidence type="ECO:0000259" key="3">
    <source>
        <dbReference type="PROSITE" id="PS50822"/>
    </source>
</evidence>
<evidence type="ECO:0000259" key="2">
    <source>
        <dbReference type="PROSITE" id="PS50821"/>
    </source>
</evidence>
<reference evidence="4" key="1">
    <citation type="submission" date="2021-01" db="EMBL/GenBank/DDBJ databases">
        <authorList>
            <person name="Corre E."/>
            <person name="Pelletier E."/>
            <person name="Niang G."/>
            <person name="Scheremetjew M."/>
            <person name="Finn R."/>
            <person name="Kale V."/>
            <person name="Holt S."/>
            <person name="Cochrane G."/>
            <person name="Meng A."/>
            <person name="Brown T."/>
            <person name="Cohen L."/>
        </authorList>
    </citation>
    <scope>NUCLEOTIDE SEQUENCE</scope>
    <source>
        <strain evidence="4">CCMP3124</strain>
    </source>
</reference>
<protein>
    <recommendedName>
        <fullName evidence="5">Piwi domain-containing protein</fullName>
    </recommendedName>
</protein>
<dbReference type="SMART" id="SM00950">
    <property type="entry name" value="Piwi"/>
    <property type="match status" value="1"/>
</dbReference>
<dbReference type="PROSITE" id="PS50821">
    <property type="entry name" value="PAZ"/>
    <property type="match status" value="1"/>
</dbReference>
<proteinExistence type="inferred from homology"/>
<name>A0A7S1XHP8_9RHOD</name>
<dbReference type="InterPro" id="IPR036397">
    <property type="entry name" value="RNaseH_sf"/>
</dbReference>
<dbReference type="InterPro" id="IPR036085">
    <property type="entry name" value="PAZ_dom_sf"/>
</dbReference>
<dbReference type="Pfam" id="PF02170">
    <property type="entry name" value="PAZ"/>
    <property type="match status" value="1"/>
</dbReference>
<dbReference type="InterPro" id="IPR003165">
    <property type="entry name" value="Piwi"/>
</dbReference>
<dbReference type="CDD" id="cd02846">
    <property type="entry name" value="PAZ_argonaute_like"/>
    <property type="match status" value="1"/>
</dbReference>
<feature type="domain" description="Piwi" evidence="3">
    <location>
        <begin position="530"/>
        <end position="850"/>
    </location>
</feature>
<dbReference type="Gene3D" id="3.40.50.2300">
    <property type="match status" value="1"/>
</dbReference>
<dbReference type="SMART" id="SM00949">
    <property type="entry name" value="PAZ"/>
    <property type="match status" value="1"/>
</dbReference>
<dbReference type="InterPro" id="IPR032473">
    <property type="entry name" value="Argonaute_Mid_dom"/>
</dbReference>